<dbReference type="Proteomes" id="UP000274922">
    <property type="component" value="Unassembled WGS sequence"/>
</dbReference>
<dbReference type="PRINTS" id="PR00326">
    <property type="entry name" value="GTP1OBG"/>
</dbReference>
<evidence type="ECO:0000256" key="3">
    <source>
        <dbReference type="PIRSR" id="PIRSR006230-1"/>
    </source>
</evidence>
<gene>
    <name evidence="5" type="ORF">CXG81DRAFT_4269</name>
</gene>
<dbReference type="InterPro" id="IPR027417">
    <property type="entry name" value="P-loop_NTPase"/>
</dbReference>
<dbReference type="Gene3D" id="3.40.50.300">
    <property type="entry name" value="P-loop containing nucleotide triphosphate hydrolases"/>
    <property type="match status" value="1"/>
</dbReference>
<feature type="binding site" evidence="3">
    <location>
        <position position="192"/>
    </location>
    <ligand>
        <name>GTP</name>
        <dbReference type="ChEBI" id="CHEBI:37565"/>
    </ligand>
</feature>
<dbReference type="InterPro" id="IPR006073">
    <property type="entry name" value="GTP-bd"/>
</dbReference>
<dbReference type="EMBL" id="ML014142">
    <property type="protein sequence ID" value="RKP02484.1"/>
    <property type="molecule type" value="Genomic_DNA"/>
</dbReference>
<evidence type="ECO:0000313" key="5">
    <source>
        <dbReference type="EMBL" id="RKP02484.1"/>
    </source>
</evidence>
<dbReference type="CDD" id="cd01856">
    <property type="entry name" value="YlqF"/>
    <property type="match status" value="1"/>
</dbReference>
<dbReference type="GO" id="GO:0005739">
    <property type="term" value="C:mitochondrion"/>
    <property type="evidence" value="ECO:0007669"/>
    <property type="project" value="TreeGrafter"/>
</dbReference>
<dbReference type="SUPFAM" id="SSF52540">
    <property type="entry name" value="P-loop containing nucleoside triphosphate hydrolases"/>
    <property type="match status" value="1"/>
</dbReference>
<evidence type="ECO:0000313" key="6">
    <source>
        <dbReference type="Proteomes" id="UP000274922"/>
    </source>
</evidence>
<accession>A0A4P9XAS5</accession>
<dbReference type="AlphaFoldDB" id="A0A4P9XAS5"/>
<protein>
    <recommendedName>
        <fullName evidence="4">G domain-containing protein</fullName>
    </recommendedName>
</protein>
<keyword evidence="1 3" id="KW-0547">Nucleotide-binding</keyword>
<feature type="non-terminal residue" evidence="5">
    <location>
        <position position="341"/>
    </location>
</feature>
<keyword evidence="2 3" id="KW-0342">GTP-binding</keyword>
<dbReference type="PANTHER" id="PTHR45782:SF4">
    <property type="entry name" value="MITOCHONDRIAL RIBOSOME-ASSOCIATED GTPASE 1"/>
    <property type="match status" value="1"/>
</dbReference>
<dbReference type="GO" id="GO:0003924">
    <property type="term" value="F:GTPase activity"/>
    <property type="evidence" value="ECO:0007669"/>
    <property type="project" value="TreeGrafter"/>
</dbReference>
<dbReference type="STRING" id="1555241.A0A4P9XAS5"/>
<dbReference type="PANTHER" id="PTHR45782">
    <property type="entry name" value="MITOCHONDRIAL RIBOSOME-ASSOCIATED GTPASE 1"/>
    <property type="match status" value="1"/>
</dbReference>
<dbReference type="OrthoDB" id="269151at2759"/>
<dbReference type="GO" id="GO:0005525">
    <property type="term" value="F:GTP binding"/>
    <property type="evidence" value="ECO:0007669"/>
    <property type="project" value="UniProtKB-KW"/>
</dbReference>
<evidence type="ECO:0000256" key="2">
    <source>
        <dbReference type="ARBA" id="ARBA00023134"/>
    </source>
</evidence>
<dbReference type="Pfam" id="PF01926">
    <property type="entry name" value="MMR_HSR1"/>
    <property type="match status" value="1"/>
</dbReference>
<name>A0A4P9XAS5_9FUNG</name>
<dbReference type="PIRSF" id="PIRSF006230">
    <property type="entry name" value="MG442"/>
    <property type="match status" value="1"/>
</dbReference>
<sequence>RETFPTTAALNWYPKHQVKALQQIQNGLHHVDLVIEVRDARIPFTSANPQFEQILAARHRIIVFSKADLAHPHHQPLIRAAFAKWAPRETVLFTESRLPPGTRARPAIRQLVRSIRELALADPARFPYLQALIVGLPNVGKSTLTNALRQAGATGGARKSAKVGPTAGVTTAIATRVKITSDPDIYLVDTPGILDPRALTRGQQTGGGSRGLTPDEALKLTVTGATNDAITDEIHAADYLLFRLNQIPALQGIYPALLGLPGPTNDIDTVLGAIGQRHRYTYFRPRGVTPKALFPTTLSGSPEARRLEGIDVERAARHFLHMYRDGQLGRMTLDDLRPEAI</sequence>
<evidence type="ECO:0000256" key="1">
    <source>
        <dbReference type="ARBA" id="ARBA00022741"/>
    </source>
</evidence>
<dbReference type="GO" id="GO:0032543">
    <property type="term" value="P:mitochondrial translation"/>
    <property type="evidence" value="ECO:0007669"/>
    <property type="project" value="TreeGrafter"/>
</dbReference>
<feature type="non-terminal residue" evidence="5">
    <location>
        <position position="1"/>
    </location>
</feature>
<dbReference type="InterPro" id="IPR023179">
    <property type="entry name" value="GTP-bd_ortho_bundle_sf"/>
</dbReference>
<evidence type="ECO:0000259" key="4">
    <source>
        <dbReference type="Pfam" id="PF01926"/>
    </source>
</evidence>
<dbReference type="Gene3D" id="1.10.1580.10">
    <property type="match status" value="1"/>
</dbReference>
<reference evidence="6" key="1">
    <citation type="journal article" date="2018" name="Nat. Microbiol.">
        <title>Leveraging single-cell genomics to expand the fungal tree of life.</title>
        <authorList>
            <person name="Ahrendt S.R."/>
            <person name="Quandt C.A."/>
            <person name="Ciobanu D."/>
            <person name="Clum A."/>
            <person name="Salamov A."/>
            <person name="Andreopoulos B."/>
            <person name="Cheng J.F."/>
            <person name="Woyke T."/>
            <person name="Pelin A."/>
            <person name="Henrissat B."/>
            <person name="Reynolds N.K."/>
            <person name="Benny G.L."/>
            <person name="Smith M.E."/>
            <person name="James T.Y."/>
            <person name="Grigoriev I.V."/>
        </authorList>
    </citation>
    <scope>NUCLEOTIDE SEQUENCE [LARGE SCALE GENOMIC DNA]</scope>
    <source>
        <strain evidence="6">ATCC 52028</strain>
    </source>
</reference>
<keyword evidence="6" id="KW-1185">Reference proteome</keyword>
<feature type="domain" description="G" evidence="4">
    <location>
        <begin position="131"/>
        <end position="195"/>
    </location>
</feature>
<organism evidence="5 6">
    <name type="scientific">Caulochytrium protostelioides</name>
    <dbReference type="NCBI Taxonomy" id="1555241"/>
    <lineage>
        <taxon>Eukaryota</taxon>
        <taxon>Fungi</taxon>
        <taxon>Fungi incertae sedis</taxon>
        <taxon>Chytridiomycota</taxon>
        <taxon>Chytridiomycota incertae sedis</taxon>
        <taxon>Chytridiomycetes</taxon>
        <taxon>Caulochytriales</taxon>
        <taxon>Caulochytriaceae</taxon>
        <taxon>Caulochytrium</taxon>
    </lineage>
</organism>
<dbReference type="InterPro" id="IPR016478">
    <property type="entry name" value="GTPase_MTG1"/>
</dbReference>
<feature type="binding site" evidence="3">
    <location>
        <begin position="138"/>
        <end position="143"/>
    </location>
    <ligand>
        <name>GTP</name>
        <dbReference type="ChEBI" id="CHEBI:37565"/>
    </ligand>
</feature>
<proteinExistence type="predicted"/>